<sequence length="221" mass="24195">MEVPVVFRPLQLWEQVCSVMNVSLAIELEGHVQPSQIEGALEAVRAEYPYLRSVLKVADDKLCFVESSVQNSLSVFPDTTQDWQSILVKAANKPRDHSQGVVFLELHSTPDGLQHTLCAVFNHGGTDALGIFNMLNTMFSQLGNLAAGKPLSIRPPRELIDMLARIPDSVATEPKPEIPAAYMPVLEAVPEAQRPSHNAFAGAIWSDWPEALTGALLSNDE</sequence>
<organism evidence="1 2">
    <name type="scientific">[Myrmecia] bisecta</name>
    <dbReference type="NCBI Taxonomy" id="41462"/>
    <lineage>
        <taxon>Eukaryota</taxon>
        <taxon>Viridiplantae</taxon>
        <taxon>Chlorophyta</taxon>
        <taxon>core chlorophytes</taxon>
        <taxon>Trebouxiophyceae</taxon>
        <taxon>Trebouxiales</taxon>
        <taxon>Trebouxiaceae</taxon>
        <taxon>Myrmecia</taxon>
    </lineage>
</organism>
<dbReference type="SUPFAM" id="SSF52777">
    <property type="entry name" value="CoA-dependent acyltransferases"/>
    <property type="match status" value="1"/>
</dbReference>
<dbReference type="EMBL" id="JALJOR010000007">
    <property type="protein sequence ID" value="KAK9814532.1"/>
    <property type="molecule type" value="Genomic_DNA"/>
</dbReference>
<evidence type="ECO:0000313" key="2">
    <source>
        <dbReference type="Proteomes" id="UP001489004"/>
    </source>
</evidence>
<accession>A0AAW1Q0G0</accession>
<comment type="caution">
    <text evidence="1">The sequence shown here is derived from an EMBL/GenBank/DDBJ whole genome shotgun (WGS) entry which is preliminary data.</text>
</comment>
<dbReference type="Proteomes" id="UP001489004">
    <property type="component" value="Unassembled WGS sequence"/>
</dbReference>
<name>A0AAW1Q0G0_9CHLO</name>
<evidence type="ECO:0008006" key="3">
    <source>
        <dbReference type="Google" id="ProtNLM"/>
    </source>
</evidence>
<protein>
    <recommendedName>
        <fullName evidence="3">Condensation domain-containing protein</fullName>
    </recommendedName>
</protein>
<dbReference type="InterPro" id="IPR023213">
    <property type="entry name" value="CAT-like_dom_sf"/>
</dbReference>
<keyword evidence="2" id="KW-1185">Reference proteome</keyword>
<proteinExistence type="predicted"/>
<reference evidence="1 2" key="1">
    <citation type="journal article" date="2024" name="Nat. Commun.">
        <title>Phylogenomics reveals the evolutionary origins of lichenization in chlorophyte algae.</title>
        <authorList>
            <person name="Puginier C."/>
            <person name="Libourel C."/>
            <person name="Otte J."/>
            <person name="Skaloud P."/>
            <person name="Haon M."/>
            <person name="Grisel S."/>
            <person name="Petersen M."/>
            <person name="Berrin J.G."/>
            <person name="Delaux P.M."/>
            <person name="Dal Grande F."/>
            <person name="Keller J."/>
        </authorList>
    </citation>
    <scope>NUCLEOTIDE SEQUENCE [LARGE SCALE GENOMIC DNA]</scope>
    <source>
        <strain evidence="1 2">SAG 2043</strain>
    </source>
</reference>
<evidence type="ECO:0000313" key="1">
    <source>
        <dbReference type="EMBL" id="KAK9814532.1"/>
    </source>
</evidence>
<dbReference type="AlphaFoldDB" id="A0AAW1Q0G0"/>
<gene>
    <name evidence="1" type="ORF">WJX72_007436</name>
</gene>
<dbReference type="Gene3D" id="3.30.559.10">
    <property type="entry name" value="Chloramphenicol acetyltransferase-like domain"/>
    <property type="match status" value="1"/>
</dbReference>